<dbReference type="Proteomes" id="UP000528824">
    <property type="component" value="Unassembled WGS sequence"/>
</dbReference>
<comment type="caution">
    <text evidence="1">The sequence shown here is derived from an EMBL/GenBank/DDBJ whole genome shotgun (WGS) entry which is preliminary data.</text>
</comment>
<organism evidence="1 2">
    <name type="scientific">Rhizobium lentis</name>
    <dbReference type="NCBI Taxonomy" id="1138194"/>
    <lineage>
        <taxon>Bacteria</taxon>
        <taxon>Pseudomonadati</taxon>
        <taxon>Pseudomonadota</taxon>
        <taxon>Alphaproteobacteria</taxon>
        <taxon>Hyphomicrobiales</taxon>
        <taxon>Rhizobiaceae</taxon>
        <taxon>Rhizobium/Agrobacterium group</taxon>
        <taxon>Rhizobium</taxon>
    </lineage>
</organism>
<accession>A0A7W8XHT5</accession>
<dbReference type="EMBL" id="JACHBC010000010">
    <property type="protein sequence ID" value="MBB5563081.1"/>
    <property type="molecule type" value="Genomic_DNA"/>
</dbReference>
<name>A0A7W8XHT5_9HYPH</name>
<proteinExistence type="predicted"/>
<evidence type="ECO:0000313" key="2">
    <source>
        <dbReference type="Proteomes" id="UP000528824"/>
    </source>
</evidence>
<keyword evidence="2" id="KW-1185">Reference proteome</keyword>
<sequence>MTLQSYRTFDVNHQKARIHAYPDNVGDGHVVLWLRFLALSSGP</sequence>
<gene>
    <name evidence="1" type="ORF">GGI59_004771</name>
</gene>
<protein>
    <submittedName>
        <fullName evidence="1">Uncharacterized protein</fullName>
    </submittedName>
</protein>
<reference evidence="1 2" key="1">
    <citation type="submission" date="2020-08" db="EMBL/GenBank/DDBJ databases">
        <title>Genomic Encyclopedia of Type Strains, Phase IV (KMG-V): Genome sequencing to study the core and pangenomes of soil and plant-associated prokaryotes.</title>
        <authorList>
            <person name="Whitman W."/>
        </authorList>
    </citation>
    <scope>NUCLEOTIDE SEQUENCE [LARGE SCALE GENOMIC DNA]</scope>
    <source>
        <strain evidence="1 2">SEMIA 4034</strain>
    </source>
</reference>
<dbReference type="AlphaFoldDB" id="A0A7W8XHT5"/>
<evidence type="ECO:0000313" key="1">
    <source>
        <dbReference type="EMBL" id="MBB5563081.1"/>
    </source>
</evidence>